<feature type="binding site" description="axial binding residue" evidence="7">
    <location>
        <position position="434"/>
    </location>
    <ligand>
        <name>heme b</name>
        <dbReference type="ChEBI" id="CHEBI:60344"/>
    </ligand>
    <ligandPart>
        <name>Fe</name>
        <dbReference type="ChEBI" id="CHEBI:18248"/>
    </ligandPart>
</feature>
<evidence type="ECO:0000256" key="6">
    <source>
        <dbReference type="ARBA" id="ARBA00023004"/>
    </source>
</evidence>
<evidence type="ECO:0000256" key="5">
    <source>
        <dbReference type="ARBA" id="ARBA00022729"/>
    </source>
</evidence>
<dbReference type="PROSITE" id="PS50292">
    <property type="entry name" value="PEROXIDASE_3"/>
    <property type="match status" value="1"/>
</dbReference>
<keyword evidence="3" id="KW-0575">Peroxidase</keyword>
<dbReference type="GO" id="GO:0005576">
    <property type="term" value="C:extracellular region"/>
    <property type="evidence" value="ECO:0007669"/>
    <property type="project" value="UniProtKB-SubCell"/>
</dbReference>
<dbReference type="GO" id="GO:0022412">
    <property type="term" value="P:cellular process involved in reproduction in multicellular organism"/>
    <property type="evidence" value="ECO:0007669"/>
    <property type="project" value="UniProtKB-ARBA"/>
</dbReference>
<dbReference type="Pfam" id="PF03098">
    <property type="entry name" value="An_peroxidase"/>
    <property type="match status" value="1"/>
</dbReference>
<dbReference type="GO" id="GO:0004601">
    <property type="term" value="F:peroxidase activity"/>
    <property type="evidence" value="ECO:0007669"/>
    <property type="project" value="UniProtKB-KW"/>
</dbReference>
<dbReference type="CDD" id="cd09823">
    <property type="entry name" value="peroxinectin_like"/>
    <property type="match status" value="1"/>
</dbReference>
<dbReference type="SUPFAM" id="SSF48113">
    <property type="entry name" value="Heme-dependent peroxidases"/>
    <property type="match status" value="1"/>
</dbReference>
<keyword evidence="4 7" id="KW-0349">Heme</keyword>
<dbReference type="GO" id="GO:0020037">
    <property type="term" value="F:heme binding"/>
    <property type="evidence" value="ECO:0007669"/>
    <property type="project" value="InterPro"/>
</dbReference>
<feature type="signal peptide" evidence="8">
    <location>
        <begin position="1"/>
        <end position="19"/>
    </location>
</feature>
<dbReference type="GO" id="GO:0006979">
    <property type="term" value="P:response to oxidative stress"/>
    <property type="evidence" value="ECO:0007669"/>
    <property type="project" value="InterPro"/>
</dbReference>
<comment type="subcellular location">
    <subcellularLocation>
        <location evidence="1">Secreted</location>
    </subcellularLocation>
</comment>
<evidence type="ECO:0000256" key="1">
    <source>
        <dbReference type="ARBA" id="ARBA00004613"/>
    </source>
</evidence>
<keyword evidence="6 7" id="KW-0408">Iron</keyword>
<evidence type="ECO:0000256" key="3">
    <source>
        <dbReference type="ARBA" id="ARBA00022559"/>
    </source>
</evidence>
<dbReference type="PANTHER" id="PTHR11475">
    <property type="entry name" value="OXIDASE/PEROXIDASE"/>
    <property type="match status" value="1"/>
</dbReference>
<evidence type="ECO:0000256" key="7">
    <source>
        <dbReference type="PIRSR" id="PIRSR619791-2"/>
    </source>
</evidence>
<reference evidence="10" key="1">
    <citation type="submission" date="2010-06" db="EMBL/GenBank/DDBJ databases">
        <authorList>
            <person name="Jiang H."/>
            <person name="Abraham K."/>
            <person name="Ali S."/>
            <person name="Alsbrooks S.L."/>
            <person name="Anim B.N."/>
            <person name="Anosike U.S."/>
            <person name="Attaway T."/>
            <person name="Bandaranaike D.P."/>
            <person name="Battles P.K."/>
            <person name="Bell S.N."/>
            <person name="Bell A.V."/>
            <person name="Beltran B."/>
            <person name="Bickham C."/>
            <person name="Bustamante Y."/>
            <person name="Caleb T."/>
            <person name="Canada A."/>
            <person name="Cardenas V."/>
            <person name="Carter K."/>
            <person name="Chacko J."/>
            <person name="Chandrabose M.N."/>
            <person name="Chavez D."/>
            <person name="Chavez A."/>
            <person name="Chen L."/>
            <person name="Chu H.-S."/>
            <person name="Claassen K.J."/>
            <person name="Cockrell R."/>
            <person name="Collins M."/>
            <person name="Cooper J.A."/>
            <person name="Cree A."/>
            <person name="Curry S.M."/>
            <person name="Da Y."/>
            <person name="Dao M.D."/>
            <person name="Das B."/>
            <person name="Davila M.-L."/>
            <person name="Davy-Carroll L."/>
            <person name="Denson S."/>
            <person name="Dinh H."/>
            <person name="Ebong V.E."/>
            <person name="Edwards J.R."/>
            <person name="Egan A."/>
            <person name="El-Daye J."/>
            <person name="Escobedo L."/>
            <person name="Fernandez S."/>
            <person name="Fernando P.R."/>
            <person name="Flagg N."/>
            <person name="Forbes L.D."/>
            <person name="Fowler R.G."/>
            <person name="Fu Q."/>
            <person name="Gabisi R.A."/>
            <person name="Ganer J."/>
            <person name="Garbino Pronczuk A."/>
            <person name="Garcia R.M."/>
            <person name="Garner T."/>
            <person name="Garrett T.E."/>
            <person name="Gonzalez D.A."/>
            <person name="Hamid H."/>
            <person name="Hawkins E.S."/>
            <person name="Hirani K."/>
            <person name="Hogues M.E."/>
            <person name="Hollins B."/>
            <person name="Hsiao C.-H."/>
            <person name="Jabil R."/>
            <person name="James M.L."/>
            <person name="Jhangiani S.N."/>
            <person name="Johnson B."/>
            <person name="Johnson Q."/>
            <person name="Joshi V."/>
            <person name="Kalu J.B."/>
            <person name="Kam C."/>
            <person name="Kashfia A."/>
            <person name="Keebler J."/>
            <person name="Kisamo H."/>
            <person name="Kovar C.L."/>
            <person name="Lago L.A."/>
            <person name="Lai C.-Y."/>
            <person name="Laidlaw J."/>
            <person name="Lara F."/>
            <person name="Le T.-K."/>
            <person name="Lee S.L."/>
            <person name="Legall F.H."/>
            <person name="Lemon S.J."/>
            <person name="Lewis L.R."/>
            <person name="Li B."/>
            <person name="Liu Y."/>
            <person name="Liu Y.-S."/>
            <person name="Lopez J."/>
            <person name="Lozado R.J."/>
            <person name="Lu J."/>
            <person name="Madu R.C."/>
            <person name="Maheshwari M."/>
            <person name="Maheshwari R."/>
            <person name="Malloy K."/>
            <person name="Martinez E."/>
            <person name="Mathew T."/>
            <person name="Mercado I.C."/>
            <person name="Mercado C."/>
            <person name="Meyer B."/>
            <person name="Montgomery K."/>
            <person name="Morgan M.B."/>
            <person name="Munidasa M."/>
            <person name="Nazareth L.V."/>
            <person name="Nelson J."/>
            <person name="Ng B.M."/>
            <person name="Nguyen N.B."/>
            <person name="Nguyen P.Q."/>
            <person name="Nguyen T."/>
            <person name="Obregon M."/>
            <person name="Okwuonu G.O."/>
            <person name="Onwere C.G."/>
            <person name="Orozco G."/>
            <person name="Parra A."/>
            <person name="Patel S."/>
            <person name="Patil S."/>
            <person name="Perez A."/>
            <person name="Perez Y."/>
            <person name="Pham C."/>
            <person name="Primus E.L."/>
            <person name="Pu L.-L."/>
            <person name="Puazo M."/>
            <person name="Qin X."/>
            <person name="Quiroz J.B."/>
            <person name="Reese J."/>
            <person name="Richards S."/>
            <person name="Rives C.M."/>
            <person name="Robberts R."/>
            <person name="Ruiz S.J."/>
            <person name="Ruiz M.J."/>
            <person name="Santibanez J."/>
            <person name="Schneider B.W."/>
            <person name="Sisson I."/>
            <person name="Smith M."/>
            <person name="Sodergren E."/>
            <person name="Song X.-Z."/>
            <person name="Song B.B."/>
            <person name="Summersgill H."/>
            <person name="Thelus R."/>
            <person name="Thornton R.D."/>
            <person name="Trejos Z.Y."/>
            <person name="Usmani K."/>
            <person name="Vattathil S."/>
            <person name="Villasana D."/>
            <person name="Walker D.L."/>
            <person name="Wang S."/>
            <person name="Wang K."/>
            <person name="White C.S."/>
            <person name="Williams A.C."/>
            <person name="Williamson J."/>
            <person name="Wilson K."/>
            <person name="Woghiren I.O."/>
            <person name="Woodworth J.R."/>
            <person name="Worley K.C."/>
            <person name="Wright R.A."/>
            <person name="Wu W."/>
            <person name="Young L."/>
            <person name="Zhang L."/>
            <person name="Zhang J."/>
            <person name="Zhu Y."/>
            <person name="Muzny D.M."/>
            <person name="Weinstock G."/>
            <person name="Gibbs R.A."/>
        </authorList>
    </citation>
    <scope>NUCLEOTIDE SEQUENCE [LARGE SCALE GENOMIC DNA]</scope>
    <source>
        <strain evidence="10">LSR1</strain>
    </source>
</reference>
<dbReference type="InterPro" id="IPR019791">
    <property type="entry name" value="Haem_peroxidase_animal"/>
</dbReference>
<dbReference type="RefSeq" id="XP_001950289.2">
    <property type="nucleotide sequence ID" value="XM_001950254.4"/>
</dbReference>
<protein>
    <recommendedName>
        <fullName evidence="11">Peroxidase</fullName>
    </recommendedName>
</protein>
<evidence type="ECO:0000256" key="4">
    <source>
        <dbReference type="ARBA" id="ARBA00022617"/>
    </source>
</evidence>
<dbReference type="KEGG" id="api:100159803"/>
<dbReference type="PROSITE" id="PS51257">
    <property type="entry name" value="PROKAR_LIPOPROTEIN"/>
    <property type="match status" value="1"/>
</dbReference>
<sequence length="673" mass="77487">MERVTFLLVLLLVSLSCDCDNSQNESDEPKAYTYGTQIKRFRNGIVKTNNIQGEETRDFTMSDEPVLDPYPSKIPYLMDPSKSIGFLQPQEIGLADQCFPRPQCDFFNMYRTIDGSCNNLLYPTWGQTNTANTRIIQANYSDGYSQPRKAVSGHELPDVRKIRKTIFKDIDKTSPKHNLFVMQYAQIITHDTASTLIKEKGPYGPVKCCNDDGSTPEILPKECLQIRIPHDEPQSKYRCLSIPRSLDTSDKGCDIKPVRQIFGASSFIDASVLYGTDYETSRSIRTFKYGKLRWQLGPNGKSFLPNVKKATALCNVTQDNTVCYLSGDPRINMQPEMTVVITSLLRLHNYLCDELSRLNPNWDDERIYQEARRILIAMHQHITYNELVPIILGRDFARENYLLPMTNGFDDRYDQYLNPTTTTSFTSAAYRSMHSSIRGFIELVSEARKITSRIRISDFFFKPDIVQRQDNYDSFTRGLLTQHAQEVDQYFTEEISESAIRIPERHQRVDLVSIDMARGRDYGEPPYNKFRKLCGLSEAKTFDSLIDQMDKKHVEALSKMYEHVDDIDYYVAGLLEKSKPGSLLGHTFQCVVGEMFFRFKYGDRYYYEFGNQIGSFKLEQLNEIRKTTLALVVCLTSDIYSVQRNMFEIPSSRNPLVTCNSIPKLDLSAWKED</sequence>
<dbReference type="GO" id="GO:0046872">
    <property type="term" value="F:metal ion binding"/>
    <property type="evidence" value="ECO:0007669"/>
    <property type="project" value="UniProtKB-KW"/>
</dbReference>
<keyword evidence="10" id="KW-1185">Reference proteome</keyword>
<accession>A0A8R1W313</accession>
<keyword evidence="7" id="KW-0479">Metal-binding</keyword>
<dbReference type="GeneID" id="100159803"/>
<evidence type="ECO:0000256" key="8">
    <source>
        <dbReference type="SAM" id="SignalP"/>
    </source>
</evidence>
<dbReference type="PRINTS" id="PR00457">
    <property type="entry name" value="ANPEROXIDASE"/>
</dbReference>
<dbReference type="InterPro" id="IPR037120">
    <property type="entry name" value="Haem_peroxidase_sf_animal"/>
</dbReference>
<dbReference type="PANTHER" id="PTHR11475:SF86">
    <property type="entry name" value="PEROXIDASE"/>
    <property type="match status" value="1"/>
</dbReference>
<evidence type="ECO:0000313" key="9">
    <source>
        <dbReference type="EnsemblMetazoa" id="XP_001950289.2"/>
    </source>
</evidence>
<evidence type="ECO:0008006" key="11">
    <source>
        <dbReference type="Google" id="ProtNLM"/>
    </source>
</evidence>
<reference evidence="9" key="2">
    <citation type="submission" date="2022-06" db="UniProtKB">
        <authorList>
            <consortium name="EnsemblMetazoa"/>
        </authorList>
    </citation>
    <scope>IDENTIFICATION</scope>
</reference>
<keyword evidence="3" id="KW-0560">Oxidoreductase</keyword>
<evidence type="ECO:0000313" key="10">
    <source>
        <dbReference type="Proteomes" id="UP000007819"/>
    </source>
</evidence>
<dbReference type="Gene3D" id="1.10.640.10">
    <property type="entry name" value="Haem peroxidase domain superfamily, animal type"/>
    <property type="match status" value="1"/>
</dbReference>
<dbReference type="Proteomes" id="UP000007819">
    <property type="component" value="Chromosome A1"/>
</dbReference>
<proteinExistence type="predicted"/>
<organism evidence="9 10">
    <name type="scientific">Acyrthosiphon pisum</name>
    <name type="common">Pea aphid</name>
    <dbReference type="NCBI Taxonomy" id="7029"/>
    <lineage>
        <taxon>Eukaryota</taxon>
        <taxon>Metazoa</taxon>
        <taxon>Ecdysozoa</taxon>
        <taxon>Arthropoda</taxon>
        <taxon>Hexapoda</taxon>
        <taxon>Insecta</taxon>
        <taxon>Pterygota</taxon>
        <taxon>Neoptera</taxon>
        <taxon>Paraneoptera</taxon>
        <taxon>Hemiptera</taxon>
        <taxon>Sternorrhyncha</taxon>
        <taxon>Aphidomorpha</taxon>
        <taxon>Aphidoidea</taxon>
        <taxon>Aphididae</taxon>
        <taxon>Macrosiphini</taxon>
        <taxon>Acyrthosiphon</taxon>
    </lineage>
</organism>
<feature type="chain" id="PRO_5035794620" description="Peroxidase" evidence="8">
    <location>
        <begin position="20"/>
        <end position="673"/>
    </location>
</feature>
<dbReference type="AlphaFoldDB" id="A0A8R1W313"/>
<evidence type="ECO:0000256" key="2">
    <source>
        <dbReference type="ARBA" id="ARBA00022525"/>
    </source>
</evidence>
<dbReference type="FunFam" id="1.10.640.10:FF:000003">
    <property type="entry name" value="chorion peroxidase"/>
    <property type="match status" value="1"/>
</dbReference>
<dbReference type="InterPro" id="IPR010255">
    <property type="entry name" value="Haem_peroxidase_sf"/>
</dbReference>
<dbReference type="OrthoDB" id="823504at2759"/>
<dbReference type="EnsemblMetazoa" id="XM_001950254.5">
    <property type="protein sequence ID" value="XP_001950289.2"/>
    <property type="gene ID" value="LOC100159803"/>
</dbReference>
<name>A0A8R1W313_ACYPI</name>
<keyword evidence="5 8" id="KW-0732">Signal</keyword>
<keyword evidence="2" id="KW-0964">Secreted</keyword>